<evidence type="ECO:0000313" key="3">
    <source>
        <dbReference type="Proteomes" id="UP000324897"/>
    </source>
</evidence>
<gene>
    <name evidence="2" type="ORF">EJB05_10575</name>
</gene>
<keyword evidence="1" id="KW-0732">Signal</keyword>
<dbReference type="EMBL" id="RWGY01000007">
    <property type="protein sequence ID" value="TVU37269.1"/>
    <property type="molecule type" value="Genomic_DNA"/>
</dbReference>
<feature type="signal peptide" evidence="1">
    <location>
        <begin position="1"/>
        <end position="22"/>
    </location>
</feature>
<dbReference type="AlphaFoldDB" id="A0A5J9VLZ3"/>
<proteinExistence type="predicted"/>
<evidence type="ECO:0000256" key="1">
    <source>
        <dbReference type="SAM" id="SignalP"/>
    </source>
</evidence>
<sequence>MAIKSLLLVLVTLCFFQMLAVTAQGTSEDSNYAIIANGTVTCSGNSSADLEAIVAWVSLHGEEAGRSYTDSNGKFIIKISKRKPLRFLSPKYATIHIHPFDFNKESCPSGFKVEAYIKVNLGSNPGDKTTVLYSVHILPNGDREYFQEHIRNN</sequence>
<organism evidence="2 3">
    <name type="scientific">Eragrostis curvula</name>
    <name type="common">weeping love grass</name>
    <dbReference type="NCBI Taxonomy" id="38414"/>
    <lineage>
        <taxon>Eukaryota</taxon>
        <taxon>Viridiplantae</taxon>
        <taxon>Streptophyta</taxon>
        <taxon>Embryophyta</taxon>
        <taxon>Tracheophyta</taxon>
        <taxon>Spermatophyta</taxon>
        <taxon>Magnoliopsida</taxon>
        <taxon>Liliopsida</taxon>
        <taxon>Poales</taxon>
        <taxon>Poaceae</taxon>
        <taxon>PACMAD clade</taxon>
        <taxon>Chloridoideae</taxon>
        <taxon>Eragrostideae</taxon>
        <taxon>Eragrostidinae</taxon>
        <taxon>Eragrostis</taxon>
    </lineage>
</organism>
<accession>A0A5J9VLZ3</accession>
<protein>
    <submittedName>
        <fullName evidence="2">Uncharacterized protein</fullName>
    </submittedName>
</protein>
<feature type="chain" id="PRO_5023871064" evidence="1">
    <location>
        <begin position="23"/>
        <end position="153"/>
    </location>
</feature>
<dbReference type="Proteomes" id="UP000324897">
    <property type="component" value="Chromosome 4"/>
</dbReference>
<keyword evidence="3" id="KW-1185">Reference proteome</keyword>
<evidence type="ECO:0000313" key="2">
    <source>
        <dbReference type="EMBL" id="TVU37269.1"/>
    </source>
</evidence>
<name>A0A5J9VLZ3_9POAL</name>
<reference evidence="2 3" key="1">
    <citation type="journal article" date="2019" name="Sci. Rep.">
        <title>A high-quality genome of Eragrostis curvula grass provides insights into Poaceae evolution and supports new strategies to enhance forage quality.</title>
        <authorList>
            <person name="Carballo J."/>
            <person name="Santos B.A.C.M."/>
            <person name="Zappacosta D."/>
            <person name="Garbus I."/>
            <person name="Selva J.P."/>
            <person name="Gallo C.A."/>
            <person name="Diaz A."/>
            <person name="Albertini E."/>
            <person name="Caccamo M."/>
            <person name="Echenique V."/>
        </authorList>
    </citation>
    <scope>NUCLEOTIDE SEQUENCE [LARGE SCALE GENOMIC DNA]</scope>
    <source>
        <strain evidence="3">cv. Victoria</strain>
        <tissue evidence="2">Leaf</tissue>
    </source>
</reference>
<feature type="non-terminal residue" evidence="2">
    <location>
        <position position="1"/>
    </location>
</feature>
<comment type="caution">
    <text evidence="2">The sequence shown here is derived from an EMBL/GenBank/DDBJ whole genome shotgun (WGS) entry which is preliminary data.</text>
</comment>
<dbReference type="Gramene" id="TVU37269">
    <property type="protein sequence ID" value="TVU37269"/>
    <property type="gene ID" value="EJB05_10575"/>
</dbReference>